<dbReference type="PANTHER" id="PTHR46056:SF12">
    <property type="entry name" value="LONG-CHAIN-ALCOHOL OXIDASE"/>
    <property type="match status" value="1"/>
</dbReference>
<evidence type="ECO:0000259" key="5">
    <source>
        <dbReference type="Pfam" id="PF00732"/>
    </source>
</evidence>
<dbReference type="OrthoDB" id="9798604at2"/>
<evidence type="ECO:0000259" key="6">
    <source>
        <dbReference type="Pfam" id="PF05199"/>
    </source>
</evidence>
<keyword evidence="8" id="KW-1185">Reference proteome</keyword>
<keyword evidence="4" id="KW-0560">Oxidoreductase</keyword>
<dbReference type="InterPro" id="IPR036188">
    <property type="entry name" value="FAD/NAD-bd_sf"/>
</dbReference>
<feature type="domain" description="Glucose-methanol-choline oxidoreductase C-terminal" evidence="6">
    <location>
        <begin position="401"/>
        <end position="518"/>
    </location>
</feature>
<dbReference type="SUPFAM" id="SSF54373">
    <property type="entry name" value="FAD-linked reductases, C-terminal domain"/>
    <property type="match status" value="1"/>
</dbReference>
<comment type="caution">
    <text evidence="7">The sequence shown here is derived from an EMBL/GenBank/DDBJ whole genome shotgun (WGS) entry which is preliminary data.</text>
</comment>
<keyword evidence="2" id="KW-0285">Flavoprotein</keyword>
<dbReference type="SUPFAM" id="SSF51905">
    <property type="entry name" value="FAD/NAD(P)-binding domain"/>
    <property type="match status" value="1"/>
</dbReference>
<dbReference type="PANTHER" id="PTHR46056">
    <property type="entry name" value="LONG-CHAIN-ALCOHOL OXIDASE"/>
    <property type="match status" value="1"/>
</dbReference>
<dbReference type="InterPro" id="IPR000172">
    <property type="entry name" value="GMC_OxRdtase_N"/>
</dbReference>
<dbReference type="Gene3D" id="3.50.50.60">
    <property type="entry name" value="FAD/NAD(P)-binding domain"/>
    <property type="match status" value="2"/>
</dbReference>
<dbReference type="EMBL" id="JFKE01000015">
    <property type="protein sequence ID" value="KAJ53962.1"/>
    <property type="molecule type" value="Genomic_DNA"/>
</dbReference>
<dbReference type="AlphaFoldDB" id="A0A037ZCV3"/>
<evidence type="ECO:0000256" key="2">
    <source>
        <dbReference type="ARBA" id="ARBA00022630"/>
    </source>
</evidence>
<dbReference type="STRING" id="1454373.ACMU_04855"/>
<dbReference type="Pfam" id="PF00732">
    <property type="entry name" value="GMC_oxred_N"/>
    <property type="match status" value="1"/>
</dbReference>
<name>A0A037ZCV3_9RHOB</name>
<accession>A0A037ZCV3</accession>
<dbReference type="RefSeq" id="WP_035262991.1">
    <property type="nucleotide sequence ID" value="NZ_JFKE01000015.1"/>
</dbReference>
<protein>
    <submittedName>
        <fullName evidence="7">Choline dehydrogenase</fullName>
    </submittedName>
</protein>
<dbReference type="GO" id="GO:0016614">
    <property type="term" value="F:oxidoreductase activity, acting on CH-OH group of donors"/>
    <property type="evidence" value="ECO:0007669"/>
    <property type="project" value="InterPro"/>
</dbReference>
<feature type="domain" description="Glucose-methanol-choline oxidoreductase N-terminal" evidence="5">
    <location>
        <begin position="9"/>
        <end position="309"/>
    </location>
</feature>
<evidence type="ECO:0000256" key="1">
    <source>
        <dbReference type="ARBA" id="ARBA00010790"/>
    </source>
</evidence>
<comment type="similarity">
    <text evidence="1">Belongs to the GMC oxidoreductase family.</text>
</comment>
<dbReference type="InterPro" id="IPR007867">
    <property type="entry name" value="GMC_OxRtase_C"/>
</dbReference>
<dbReference type="Pfam" id="PF05199">
    <property type="entry name" value="GMC_oxred_C"/>
    <property type="match status" value="1"/>
</dbReference>
<reference evidence="7 8" key="1">
    <citation type="submission" date="2014-03" db="EMBL/GenBank/DDBJ databases">
        <title>Draft Genome Sequence of Actibacterium mucosum KCTC 23349, a Marine Alphaproteobacterium with Complex Ionic Requirements Isolated from Mediterranean Seawater at Malvarrosa Beach, Valencia, Spain.</title>
        <authorList>
            <person name="Arahal D.R."/>
            <person name="Shao Z."/>
            <person name="Lai Q."/>
            <person name="Pujalte M.J."/>
        </authorList>
    </citation>
    <scope>NUCLEOTIDE SEQUENCE [LARGE SCALE GENOMIC DNA]</scope>
    <source>
        <strain evidence="7 8">KCTC 23349</strain>
    </source>
</reference>
<gene>
    <name evidence="7" type="ORF">ACMU_04855</name>
</gene>
<evidence type="ECO:0000313" key="8">
    <source>
        <dbReference type="Proteomes" id="UP000026249"/>
    </source>
</evidence>
<proteinExistence type="inferred from homology"/>
<dbReference type="Proteomes" id="UP000026249">
    <property type="component" value="Unassembled WGS sequence"/>
</dbReference>
<evidence type="ECO:0000256" key="4">
    <source>
        <dbReference type="ARBA" id="ARBA00023002"/>
    </source>
</evidence>
<evidence type="ECO:0000256" key="3">
    <source>
        <dbReference type="ARBA" id="ARBA00022827"/>
    </source>
</evidence>
<dbReference type="GO" id="GO:0050660">
    <property type="term" value="F:flavin adenine dinucleotide binding"/>
    <property type="evidence" value="ECO:0007669"/>
    <property type="project" value="InterPro"/>
</dbReference>
<sequence length="534" mass="58471">MSEDTVDVVIVGAGASGAAVAWNLAETKMHIVCLDQGPMPESSQYPTNNKDWETRIQNEWTHSPNHRKAPQDYPINDDNSPIKIVNWNGVGGGTVLYAGHMPRLLPSDFRVKTLDGVADDWPVDYDMLQPFFEENEKMMGVSGLEGDPAYPPGKKRVMPPVPLGKTGKKVGEACNELGWHWWPSDTAIATEDYDGRSKCINLGACLFGCAQGAKASTDITYAQHAMRAGVEFRTGARVSQVTTDDEGMATGVLYFDNDGVEHHLKAHIVIVASNGVGTPRLLLNSKSKSHPDGLANSSGLVGKNLMLHPYSWVNGVFEEELDGFRGSHKNVWSLEHYETKADRGFVRGYLLESHRGAATVETVMNGYGWGEIPWGEGHHDAVRALHNRTTSWVAVCEDLPELHNTVTIDPELVDSNGIPAPKIDYTLSENSINMLNHSVEQIETILKTAGATKTFKQVPIEYGGWHLLGTARMGTDPASSVVNEWGRAHDVKNLFIVDGSIFVTSSGVNPTNTIQALALYISDQIKQRLANLFD</sequence>
<organism evidence="7 8">
    <name type="scientific">Actibacterium mucosum KCTC 23349</name>
    <dbReference type="NCBI Taxonomy" id="1454373"/>
    <lineage>
        <taxon>Bacteria</taxon>
        <taxon>Pseudomonadati</taxon>
        <taxon>Pseudomonadota</taxon>
        <taxon>Alphaproteobacteria</taxon>
        <taxon>Rhodobacterales</taxon>
        <taxon>Roseobacteraceae</taxon>
        <taxon>Actibacterium</taxon>
    </lineage>
</organism>
<evidence type="ECO:0000313" key="7">
    <source>
        <dbReference type="EMBL" id="KAJ53962.1"/>
    </source>
</evidence>
<keyword evidence="3" id="KW-0274">FAD</keyword>